<dbReference type="InterPro" id="IPR043513">
    <property type="entry name" value="Cenp-F"/>
</dbReference>
<dbReference type="GO" id="GO:0010389">
    <property type="term" value="P:regulation of G2/M transition of mitotic cell cycle"/>
    <property type="evidence" value="ECO:0007669"/>
    <property type="project" value="TreeGrafter"/>
</dbReference>
<organism evidence="5 6">
    <name type="scientific">Megalops atlanticus</name>
    <name type="common">Tarpon</name>
    <name type="synonym">Clupea gigantea</name>
    <dbReference type="NCBI Taxonomy" id="7932"/>
    <lineage>
        <taxon>Eukaryota</taxon>
        <taxon>Metazoa</taxon>
        <taxon>Chordata</taxon>
        <taxon>Craniata</taxon>
        <taxon>Vertebrata</taxon>
        <taxon>Euteleostomi</taxon>
        <taxon>Actinopterygii</taxon>
        <taxon>Neopterygii</taxon>
        <taxon>Teleostei</taxon>
        <taxon>Elopiformes</taxon>
        <taxon>Megalopidae</taxon>
        <taxon>Megalops</taxon>
    </lineage>
</organism>
<keyword evidence="6" id="KW-1185">Reference proteome</keyword>
<feature type="region of interest" description="Disordered" evidence="2">
    <location>
        <begin position="538"/>
        <end position="558"/>
    </location>
</feature>
<dbReference type="GO" id="GO:0005634">
    <property type="term" value="C:nucleus"/>
    <property type="evidence" value="ECO:0007669"/>
    <property type="project" value="TreeGrafter"/>
</dbReference>
<gene>
    <name evidence="5" type="ORF">MATL_G00165680</name>
</gene>
<feature type="domain" description="Centromere protein Cenp-F N-terminal" evidence="3">
    <location>
        <begin position="1"/>
        <end position="230"/>
    </location>
</feature>
<feature type="coiled-coil region" evidence="1">
    <location>
        <begin position="13"/>
        <end position="75"/>
    </location>
</feature>
<comment type="caution">
    <text evidence="5">The sequence shown here is derived from an EMBL/GenBank/DDBJ whole genome shotgun (WGS) entry which is preliminary data.</text>
</comment>
<dbReference type="InterPro" id="IPR018302">
    <property type="entry name" value="CenpF/LEK1_Rb-prot-bd"/>
</dbReference>
<dbReference type="Pfam" id="PF10481">
    <property type="entry name" value="CENP-F_N"/>
    <property type="match status" value="1"/>
</dbReference>
<reference evidence="5" key="1">
    <citation type="submission" date="2021-01" db="EMBL/GenBank/DDBJ databases">
        <authorList>
            <person name="Zahm M."/>
            <person name="Roques C."/>
            <person name="Cabau C."/>
            <person name="Klopp C."/>
            <person name="Donnadieu C."/>
            <person name="Jouanno E."/>
            <person name="Lampietro C."/>
            <person name="Louis A."/>
            <person name="Herpin A."/>
            <person name="Echchiki A."/>
            <person name="Berthelot C."/>
            <person name="Parey E."/>
            <person name="Roest-Crollius H."/>
            <person name="Braasch I."/>
            <person name="Postlethwait J."/>
            <person name="Bobe J."/>
            <person name="Montfort J."/>
            <person name="Bouchez O."/>
            <person name="Begum T."/>
            <person name="Mejri S."/>
            <person name="Adams A."/>
            <person name="Chen W.-J."/>
            <person name="Guiguen Y."/>
        </authorList>
    </citation>
    <scope>NUCLEOTIDE SEQUENCE</scope>
    <source>
        <strain evidence="5">YG-15Mar2019-1</strain>
        <tissue evidence="5">Brain</tissue>
    </source>
</reference>
<name>A0A9D3PQ26_MEGAT</name>
<dbReference type="Pfam" id="PF10490">
    <property type="entry name" value="CENP-F_C_Rb_bdg"/>
    <property type="match status" value="1"/>
</dbReference>
<feature type="region of interest" description="Disordered" evidence="2">
    <location>
        <begin position="129"/>
        <end position="171"/>
    </location>
</feature>
<evidence type="ECO:0000256" key="1">
    <source>
        <dbReference type="SAM" id="Coils"/>
    </source>
</evidence>
<dbReference type="PANTHER" id="PTHR18874">
    <property type="entry name" value="CMF/LEK/CENP CELL DIVISION-RELATED"/>
    <property type="match status" value="1"/>
</dbReference>
<evidence type="ECO:0000313" key="5">
    <source>
        <dbReference type="EMBL" id="KAG7464444.1"/>
    </source>
</evidence>
<feature type="compositionally biased region" description="Basic and acidic residues" evidence="2">
    <location>
        <begin position="362"/>
        <end position="394"/>
    </location>
</feature>
<feature type="compositionally biased region" description="Low complexity" evidence="2">
    <location>
        <begin position="132"/>
        <end position="141"/>
    </location>
</feature>
<dbReference type="OrthoDB" id="10255522at2759"/>
<feature type="coiled-coil region" evidence="1">
    <location>
        <begin position="679"/>
        <end position="851"/>
    </location>
</feature>
<evidence type="ECO:0008006" key="7">
    <source>
        <dbReference type="Google" id="ProtNLM"/>
    </source>
</evidence>
<feature type="compositionally biased region" description="Basic and acidic residues" evidence="2">
    <location>
        <begin position="589"/>
        <end position="602"/>
    </location>
</feature>
<feature type="region of interest" description="Disordered" evidence="2">
    <location>
        <begin position="570"/>
        <end position="657"/>
    </location>
</feature>
<feature type="compositionally biased region" description="Basic and acidic residues" evidence="2">
    <location>
        <begin position="246"/>
        <end position="260"/>
    </location>
</feature>
<evidence type="ECO:0000259" key="3">
    <source>
        <dbReference type="Pfam" id="PF10481"/>
    </source>
</evidence>
<feature type="compositionally biased region" description="Polar residues" evidence="2">
    <location>
        <begin position="142"/>
        <end position="153"/>
    </location>
</feature>
<dbReference type="GO" id="GO:0008017">
    <property type="term" value="F:microtubule binding"/>
    <property type="evidence" value="ECO:0007669"/>
    <property type="project" value="InterPro"/>
</dbReference>
<accession>A0A9D3PQ26</accession>
<feature type="domain" description="Kinetochore protein Cenp-F/LEK1 Rb protein-binding" evidence="4">
    <location>
        <begin position="1345"/>
        <end position="1378"/>
    </location>
</feature>
<feature type="region of interest" description="Disordered" evidence="2">
    <location>
        <begin position="1180"/>
        <end position="1203"/>
    </location>
</feature>
<dbReference type="PANTHER" id="PTHR18874:SF10">
    <property type="entry name" value="CENTROMERE PROTEIN F"/>
    <property type="match status" value="1"/>
</dbReference>
<dbReference type="InterPro" id="IPR018463">
    <property type="entry name" value="Centromere_CenpF_N"/>
</dbReference>
<keyword evidence="1" id="KW-0175">Coiled coil</keyword>
<dbReference type="Proteomes" id="UP001046870">
    <property type="component" value="Chromosome 14"/>
</dbReference>
<dbReference type="GO" id="GO:0000922">
    <property type="term" value="C:spindle pole"/>
    <property type="evidence" value="ECO:0007669"/>
    <property type="project" value="TreeGrafter"/>
</dbReference>
<dbReference type="GO" id="GO:0000278">
    <property type="term" value="P:mitotic cell cycle"/>
    <property type="evidence" value="ECO:0007669"/>
    <property type="project" value="TreeGrafter"/>
</dbReference>
<proteinExistence type="predicted"/>
<feature type="compositionally biased region" description="Basic and acidic residues" evidence="2">
    <location>
        <begin position="570"/>
        <end position="581"/>
    </location>
</feature>
<evidence type="ECO:0000256" key="2">
    <source>
        <dbReference type="SAM" id="MobiDB-lite"/>
    </source>
</evidence>
<feature type="compositionally biased region" description="Basic and acidic residues" evidence="2">
    <location>
        <begin position="549"/>
        <end position="558"/>
    </location>
</feature>
<evidence type="ECO:0000313" key="6">
    <source>
        <dbReference type="Proteomes" id="UP001046870"/>
    </source>
</evidence>
<feature type="compositionally biased region" description="Basic residues" evidence="2">
    <location>
        <begin position="539"/>
        <end position="548"/>
    </location>
</feature>
<dbReference type="GO" id="GO:0000775">
    <property type="term" value="C:chromosome, centromeric region"/>
    <property type="evidence" value="ECO:0007669"/>
    <property type="project" value="InterPro"/>
</dbReference>
<feature type="compositionally biased region" description="Basic and acidic residues" evidence="2">
    <location>
        <begin position="154"/>
        <end position="163"/>
    </location>
</feature>
<feature type="coiled-coil region" evidence="1">
    <location>
        <begin position="981"/>
        <end position="1111"/>
    </location>
</feature>
<protein>
    <recommendedName>
        <fullName evidence="7">Centromere protein F-like</fullName>
    </recommendedName>
</protein>
<evidence type="ECO:0000259" key="4">
    <source>
        <dbReference type="Pfam" id="PF10490"/>
    </source>
</evidence>
<dbReference type="GO" id="GO:0070840">
    <property type="term" value="F:dynein complex binding"/>
    <property type="evidence" value="ECO:0007669"/>
    <property type="project" value="TreeGrafter"/>
</dbReference>
<feature type="region of interest" description="Disordered" evidence="2">
    <location>
        <begin position="353"/>
        <end position="397"/>
    </location>
</feature>
<feature type="region of interest" description="Disordered" evidence="2">
    <location>
        <begin position="202"/>
        <end position="264"/>
    </location>
</feature>
<sequence length="1404" mass="158825">MSWELEDWVAGLSGRALQKVRELQDQQERLQRERQQRQVQLDSAEAALNKQKLKYEEARAELAGVQRDLHSTQEEVQAGARVQDRMTQELQVKQAQVCSLQGQLVSARSLSHSLAQEVKRLKAELEKLQNASSSGDSVPSSTPCWNTSTPQEHNSSRCERNDGHGGGTDGKHVRQQLQFLDRSPKAALAGASSVYPRQLHSTLPSRCSTGWKDHSTSSGVFPWEREEASSVSRGRPATLSPSGGDVPDHRGHRDCGKEDLSNENEIQRSQILKLQTWVQSLEQEIHSASDQLRESETRLAEVQGDLAARDQNLNRAREELDWANTQIEKERDRAQMAEQRVKQLQDELSCQRQNAESSRCSAEQRRKDLEREHQRELSELEKERQCMKRQHQQESSKLNQELQQARTLHNTLQAQYEKVLLQKQSVEKYMDTVKGKLEWTEKELQEAQKKETQTQSRLMEALRERDGLSVSMEQSSQQARGLEEEVKRLTEELAEVLSTLAEVQAKLAIPAAPVAPVRFTPAGDNFLCSVPPTYDRRHCPPHAQRKKAERQNRVKEEDLEHRVKYLADKVPGEGIDSEHTRGVGPSMQERPRGERGRARCTEDGGGSLLREEEDERGENKKHSGICEAGVPDTRSKEEDETAPRVTAKVQKQGCSNGDADTPVECICTSSRDLHSMPSLEDLRRENVDLLDKLREAERELELRLEDLQTQRMAESEARTKLKQLSHTHSSLAEQLRHKTQELWEERERLEKQLEEERSKSSRLTEALATLELDFRREQMEREKEKAMERAKSDKLTADMAVLESELRKTQEDRERERKEEEGHRSINEEHRRALMERLIELEMELEEWRGRWQNVNDGAKKTFKLLALGYSTNENFNNSDIAVLKDNDVIPSPNECSRISDSANQQKTLETGKINSITKEAGHTVEPPRQKTVVDLGTPLIDRGKEEQMKLESATDSDETIMLLLEVERLWGACEAMRGERDQEAGRAKQAQARLEVLQSQVTSQTKQLSLAFEKQSRHIEDLLEELQDRDNALQRLEEEVRGCRQEIAQLNAEKQELKLESESFGEYDTEELISEIKALQQQLVELQSQVSSLRAENSRQEEELELWRLMGETISSQPTRDGALQPGNGSIAVVHEDHLLLTCKGNKLVGSTLMAANTFRQSGAEGNCQELLLSAPAEKDASKGGQCHGHSYPADRTPGPPDGTDGPLVAAQLFFQEPFMKDLKSKAVTRKDMEKGTKTEEKSNDIGHEVSITEHSDEECKEIGREVCHASVQTEALDIQELQDSAARKEVEMEITDSLPLSPTGAGEGGAGLLFSRSFPIPADPARLAQRIRRNRNRMSAAFDDTEYEPYGLPEVVMKGFADIPSGPACPYVLRRGLLGTHTLPLSLRKQAEDEGGNPDPDL</sequence>
<dbReference type="GO" id="GO:0051310">
    <property type="term" value="P:metaphase chromosome alignment"/>
    <property type="evidence" value="ECO:0007669"/>
    <property type="project" value="TreeGrafter"/>
</dbReference>
<dbReference type="EMBL" id="JAFDVH010000014">
    <property type="protein sequence ID" value="KAG7464444.1"/>
    <property type="molecule type" value="Genomic_DNA"/>
</dbReference>